<dbReference type="PANTHER" id="PTHR46796">
    <property type="entry name" value="HTH-TYPE TRANSCRIPTIONAL ACTIVATOR RHAS-RELATED"/>
    <property type="match status" value="1"/>
</dbReference>
<dbReference type="PRINTS" id="PR00032">
    <property type="entry name" value="HTHARAC"/>
</dbReference>
<accession>A0ABU4N5K4</accession>
<dbReference type="InterPro" id="IPR018060">
    <property type="entry name" value="HTH_AraC"/>
</dbReference>
<dbReference type="PROSITE" id="PS00041">
    <property type="entry name" value="HTH_ARAC_FAMILY_1"/>
    <property type="match status" value="1"/>
</dbReference>
<keyword evidence="7" id="KW-1185">Reference proteome</keyword>
<evidence type="ECO:0000256" key="2">
    <source>
        <dbReference type="ARBA" id="ARBA00023125"/>
    </source>
</evidence>
<dbReference type="Gene3D" id="1.10.10.60">
    <property type="entry name" value="Homeodomain-like"/>
    <property type="match status" value="1"/>
</dbReference>
<evidence type="ECO:0000313" key="6">
    <source>
        <dbReference type="EMBL" id="MDX3043843.1"/>
    </source>
</evidence>
<dbReference type="InterPro" id="IPR050204">
    <property type="entry name" value="AraC_XylS_family_regulators"/>
</dbReference>
<reference evidence="6 7" key="1">
    <citation type="journal article" date="2023" name="Microb. Genom.">
        <title>Mesoterricola silvestris gen. nov., sp. nov., Mesoterricola sediminis sp. nov., Geothrix oryzae sp. nov., Geothrix edaphica sp. nov., Geothrix rubra sp. nov., and Geothrix limicola sp. nov., six novel members of Acidobacteriota isolated from soils.</title>
        <authorList>
            <person name="Weisberg A.J."/>
            <person name="Pearce E."/>
            <person name="Kramer C.G."/>
            <person name="Chang J.H."/>
            <person name="Clarke C.R."/>
        </authorList>
    </citation>
    <scope>NUCLEOTIDE SEQUENCE [LARGE SCALE GENOMIC DNA]</scope>
    <source>
        <strain evidence="6 7">NE20-4-1</strain>
    </source>
</reference>
<dbReference type="EMBL" id="JARAWJ010000061">
    <property type="protein sequence ID" value="MDX3043843.1"/>
    <property type="molecule type" value="Genomic_DNA"/>
</dbReference>
<dbReference type="SMART" id="SM00342">
    <property type="entry name" value="HTH_ARAC"/>
    <property type="match status" value="1"/>
</dbReference>
<dbReference type="InterPro" id="IPR035418">
    <property type="entry name" value="AraC-bd_2"/>
</dbReference>
<dbReference type="PROSITE" id="PS01124">
    <property type="entry name" value="HTH_ARAC_FAMILY_2"/>
    <property type="match status" value="1"/>
</dbReference>
<dbReference type="InterPro" id="IPR020449">
    <property type="entry name" value="Tscrpt_reg_AraC-type_HTH"/>
</dbReference>
<feature type="domain" description="HTH araC/xylS-type" evidence="5">
    <location>
        <begin position="215"/>
        <end position="316"/>
    </location>
</feature>
<dbReference type="InterPro" id="IPR009057">
    <property type="entry name" value="Homeodomain-like_sf"/>
</dbReference>
<feature type="compositionally biased region" description="Basic and acidic residues" evidence="4">
    <location>
        <begin position="309"/>
        <end position="325"/>
    </location>
</feature>
<organism evidence="6 7">
    <name type="scientific">Streptomyces caniscabiei</name>
    <dbReference type="NCBI Taxonomy" id="2746961"/>
    <lineage>
        <taxon>Bacteria</taxon>
        <taxon>Bacillati</taxon>
        <taxon>Actinomycetota</taxon>
        <taxon>Actinomycetes</taxon>
        <taxon>Kitasatosporales</taxon>
        <taxon>Streptomycetaceae</taxon>
        <taxon>Streptomyces</taxon>
    </lineage>
</organism>
<evidence type="ECO:0000313" key="7">
    <source>
        <dbReference type="Proteomes" id="UP001282474"/>
    </source>
</evidence>
<protein>
    <submittedName>
        <fullName evidence="6">Helix-turn-helix domain-containing protein</fullName>
    </submittedName>
</protein>
<keyword evidence="2" id="KW-0238">DNA-binding</keyword>
<evidence type="ECO:0000256" key="1">
    <source>
        <dbReference type="ARBA" id="ARBA00023015"/>
    </source>
</evidence>
<dbReference type="InterPro" id="IPR018062">
    <property type="entry name" value="HTH_AraC-typ_CS"/>
</dbReference>
<dbReference type="PANTHER" id="PTHR46796:SF6">
    <property type="entry name" value="ARAC SUBFAMILY"/>
    <property type="match status" value="1"/>
</dbReference>
<keyword evidence="1" id="KW-0805">Transcription regulation</keyword>
<dbReference type="Pfam" id="PF12833">
    <property type="entry name" value="HTH_18"/>
    <property type="match status" value="1"/>
</dbReference>
<sequence>MSAPLVSHVSTRSVAPADRIDFWEEYNRRALVGLTCSSYSRDGLLATQTNFRLGGLRLAEITGNEHVVERSRRTCRDLPKDSVFVSLLTAGQAVFFHEDGCLTVRAGDLVLYDTRQSYLFGFPSTMRQLLVDIPRETFAERCVPGDLPAPLLFARGAAVEGAATSAMEALLTDWAARRASGDPARTETAVLDLVRALAAPRLGAGSAPAGSARLALAHDYVERHLSDPWLSAERVAAAIGVSARHLSRVFRDSGVTPARYILDRRLARAREQLTDPGSRHLTVAEIAHRWGFASQAHFTRVFRAHHGRTPGETRPPRAPARHADG</sequence>
<name>A0ABU4N5K4_9ACTN</name>
<dbReference type="Proteomes" id="UP001282474">
    <property type="component" value="Unassembled WGS sequence"/>
</dbReference>
<dbReference type="RefSeq" id="WP_045558744.1">
    <property type="nucleotide sequence ID" value="NZ_JABXWF010000001.1"/>
</dbReference>
<comment type="caution">
    <text evidence="6">The sequence shown here is derived from an EMBL/GenBank/DDBJ whole genome shotgun (WGS) entry which is preliminary data.</text>
</comment>
<proteinExistence type="predicted"/>
<dbReference type="Pfam" id="PF14525">
    <property type="entry name" value="AraC_binding_2"/>
    <property type="match status" value="1"/>
</dbReference>
<gene>
    <name evidence="6" type="ORF">PV383_42795</name>
</gene>
<keyword evidence="3" id="KW-0804">Transcription</keyword>
<evidence type="ECO:0000256" key="4">
    <source>
        <dbReference type="SAM" id="MobiDB-lite"/>
    </source>
</evidence>
<evidence type="ECO:0000259" key="5">
    <source>
        <dbReference type="PROSITE" id="PS01124"/>
    </source>
</evidence>
<feature type="region of interest" description="Disordered" evidence="4">
    <location>
        <begin position="306"/>
        <end position="325"/>
    </location>
</feature>
<dbReference type="SUPFAM" id="SSF46689">
    <property type="entry name" value="Homeodomain-like"/>
    <property type="match status" value="2"/>
</dbReference>
<evidence type="ECO:0000256" key="3">
    <source>
        <dbReference type="ARBA" id="ARBA00023163"/>
    </source>
</evidence>